<feature type="transmembrane region" description="Helical" evidence="1">
    <location>
        <begin position="18"/>
        <end position="51"/>
    </location>
</feature>
<gene>
    <name evidence="3" type="ORF">AVDCRST_MAG30-4260</name>
</gene>
<keyword evidence="1" id="KW-0812">Transmembrane</keyword>
<evidence type="ECO:0000259" key="2">
    <source>
        <dbReference type="Pfam" id="PF13828"/>
    </source>
</evidence>
<dbReference type="Pfam" id="PF13828">
    <property type="entry name" value="DUF4190"/>
    <property type="match status" value="1"/>
</dbReference>
<keyword evidence="1" id="KW-1133">Transmembrane helix</keyword>
<sequence length="111" mass="11610">MSHSHAAHTPADRGNPLAIAALVVGILSILALIFFPLALVLGIVAIILGVLGRKRVRTGAKHGGLALAGIITGAIASLLALLAIVGLVALFSDDDTQKEFERELDRQEQQQ</sequence>
<dbReference type="AlphaFoldDB" id="A0A6J4TZ72"/>
<feature type="domain" description="DUF4190" evidence="2">
    <location>
        <begin position="17"/>
        <end position="82"/>
    </location>
</feature>
<proteinExistence type="predicted"/>
<evidence type="ECO:0000256" key="1">
    <source>
        <dbReference type="SAM" id="Phobius"/>
    </source>
</evidence>
<dbReference type="EMBL" id="CADCVS010000557">
    <property type="protein sequence ID" value="CAA9536263.1"/>
    <property type="molecule type" value="Genomic_DNA"/>
</dbReference>
<accession>A0A6J4TZ72</accession>
<evidence type="ECO:0000313" key="3">
    <source>
        <dbReference type="EMBL" id="CAA9536263.1"/>
    </source>
</evidence>
<protein>
    <recommendedName>
        <fullName evidence="2">DUF4190 domain-containing protein</fullName>
    </recommendedName>
</protein>
<reference evidence="3" key="1">
    <citation type="submission" date="2020-02" db="EMBL/GenBank/DDBJ databases">
        <authorList>
            <person name="Meier V. D."/>
        </authorList>
    </citation>
    <scope>NUCLEOTIDE SEQUENCE</scope>
    <source>
        <strain evidence="3">AVDCRST_MAG30</strain>
    </source>
</reference>
<dbReference type="InterPro" id="IPR025241">
    <property type="entry name" value="DUF4190"/>
</dbReference>
<feature type="transmembrane region" description="Helical" evidence="1">
    <location>
        <begin position="63"/>
        <end position="91"/>
    </location>
</feature>
<organism evidence="3">
    <name type="scientific">uncultured Solirubrobacteraceae bacterium</name>
    <dbReference type="NCBI Taxonomy" id="1162706"/>
    <lineage>
        <taxon>Bacteria</taxon>
        <taxon>Bacillati</taxon>
        <taxon>Actinomycetota</taxon>
        <taxon>Thermoleophilia</taxon>
        <taxon>Solirubrobacterales</taxon>
        <taxon>Solirubrobacteraceae</taxon>
        <taxon>environmental samples</taxon>
    </lineage>
</organism>
<keyword evidence="1" id="KW-0472">Membrane</keyword>
<name>A0A6J4TZ72_9ACTN</name>